<sequence length="291" mass="33514">MNYELNHFHQNICSSEKKPLEIYMFVDPICPECWSLEPLLKKLQIEYGQYFKIRYVLSGQLANLNINGKNTTDLAEKWEKTASRSGMSCDGDLWLKDPIQSPFLASVAIKAAELQGKRAGIRFLRRIQEVLFLENHNISDLEVLLACAKDVNIDTDEFLQDIHSHTASKAFQCDLKITSEMEVDEIPTLVFFNENIHEEGIKISGVYNFKIYEKILEEMLNGPPIKQDPPSLEVFMNYYKLVATTEVAIVYDLTVQEAERELKKLLLQQKVERIPAKFGDFWKVRGEGKLS</sequence>
<comment type="caution">
    <text evidence="3">The sequence shown here is derived from an EMBL/GenBank/DDBJ whole genome shotgun (WGS) entry which is preliminary data.</text>
</comment>
<evidence type="ECO:0000313" key="3">
    <source>
        <dbReference type="EMBL" id="MEI5906539.1"/>
    </source>
</evidence>
<dbReference type="PANTHER" id="PTHR13887:SF47">
    <property type="entry name" value="CLPXP ADAPTER PROTEIN SPXH"/>
    <property type="match status" value="1"/>
</dbReference>
<dbReference type="Proteomes" id="UP001312865">
    <property type="component" value="Unassembled WGS sequence"/>
</dbReference>
<accession>A0ABU8HBJ2</accession>
<keyword evidence="4" id="KW-1185">Reference proteome</keyword>
<organism evidence="3 4">
    <name type="scientific">Bacillus spongiae</name>
    <dbReference type="NCBI Taxonomy" id="2683610"/>
    <lineage>
        <taxon>Bacteria</taxon>
        <taxon>Bacillati</taxon>
        <taxon>Bacillota</taxon>
        <taxon>Bacilli</taxon>
        <taxon>Bacillales</taxon>
        <taxon>Bacillaceae</taxon>
        <taxon>Bacillus</taxon>
    </lineage>
</organism>
<name>A0ABU8HBJ2_9BACI</name>
<dbReference type="InterPro" id="IPR046404">
    <property type="entry name" value="Adapter_SpxH"/>
</dbReference>
<evidence type="ECO:0000313" key="4">
    <source>
        <dbReference type="Proteomes" id="UP001312865"/>
    </source>
</evidence>
<comment type="function">
    <text evidence="2">Adapter protein required for efficient degradation of Spx by ClpXP under non-stress conditions. Interaction with Spx stabilizes Spx and exposes the C-terminus of Spx for recognition and proteolysis by ClpXP.</text>
</comment>
<comment type="subunit">
    <text evidence="2">Interacts with Spx.</text>
</comment>
<comment type="subcellular location">
    <subcellularLocation>
        <location evidence="2">Cytoplasm</location>
    </subcellularLocation>
</comment>
<dbReference type="SUPFAM" id="SSF52833">
    <property type="entry name" value="Thioredoxin-like"/>
    <property type="match status" value="1"/>
</dbReference>
<dbReference type="CDD" id="cd03025">
    <property type="entry name" value="DsbA_FrnE_like"/>
    <property type="match status" value="1"/>
</dbReference>
<dbReference type="Gene3D" id="1.10.472.60">
    <property type="entry name" value="putative protein disulfide isomerase domain"/>
    <property type="match status" value="1"/>
</dbReference>
<protein>
    <recommendedName>
        <fullName evidence="2">ClpXP adapter protein SpxH</fullName>
    </recommendedName>
</protein>
<dbReference type="Pfam" id="PF13743">
    <property type="entry name" value="Thioredoxin_5"/>
    <property type="match status" value="1"/>
</dbReference>
<keyword evidence="1 2" id="KW-0963">Cytoplasm</keyword>
<reference evidence="3 4" key="1">
    <citation type="journal article" date="2018" name="J. Microbiol.">
        <title>Bacillus spongiae sp. nov., isolated from sponge of Jeju Island.</title>
        <authorList>
            <person name="Lee G.E."/>
            <person name="Im W.T."/>
            <person name="Park J.S."/>
        </authorList>
    </citation>
    <scope>NUCLEOTIDE SEQUENCE [LARGE SCALE GENOMIC DNA]</scope>
    <source>
        <strain evidence="3 4">135PIL107-10</strain>
    </source>
</reference>
<evidence type="ECO:0000256" key="1">
    <source>
        <dbReference type="ARBA" id="ARBA00022490"/>
    </source>
</evidence>
<dbReference type="InterPro" id="IPR036249">
    <property type="entry name" value="Thioredoxin-like_sf"/>
</dbReference>
<dbReference type="RefSeq" id="WP_336585966.1">
    <property type="nucleotide sequence ID" value="NZ_JBBAXC010000003.1"/>
</dbReference>
<dbReference type="EMBL" id="JBBAXC010000003">
    <property type="protein sequence ID" value="MEI5906539.1"/>
    <property type="molecule type" value="Genomic_DNA"/>
</dbReference>
<comment type="similarity">
    <text evidence="2">Belongs to the SpxH family.</text>
</comment>
<dbReference type="Gene3D" id="3.40.30.10">
    <property type="entry name" value="Glutaredoxin"/>
    <property type="match status" value="1"/>
</dbReference>
<gene>
    <name evidence="2" type="primary">spxH</name>
    <name evidence="3" type="ORF">WAK64_05645</name>
</gene>
<dbReference type="HAMAP" id="MF_02245">
    <property type="entry name" value="Adapter_SpxH"/>
    <property type="match status" value="1"/>
</dbReference>
<proteinExistence type="inferred from homology"/>
<evidence type="ECO:0000256" key="2">
    <source>
        <dbReference type="HAMAP-Rule" id="MF_02245"/>
    </source>
</evidence>
<dbReference type="PANTHER" id="PTHR13887">
    <property type="entry name" value="GLUTATHIONE S-TRANSFERASE KAPPA"/>
    <property type="match status" value="1"/>
</dbReference>